<keyword evidence="2" id="KW-1185">Reference proteome</keyword>
<dbReference type="AlphaFoldDB" id="A0A4V2WSL4"/>
<comment type="caution">
    <text evidence="1">The sequence shown here is derived from an EMBL/GenBank/DDBJ whole genome shotgun (WGS) entry which is preliminary data.</text>
</comment>
<reference evidence="1 2" key="1">
    <citation type="journal article" date="2016" name="Nat. Microbiol.">
        <title>The Mouse Intestinal Bacterial Collection (miBC) provides host-specific insight into cultured diversity and functional potential of the gut microbiota.</title>
        <authorList>
            <person name="Lagkouvardos I."/>
            <person name="Pukall R."/>
            <person name="Abt B."/>
            <person name="Foesel B.U."/>
            <person name="Meier-Kolthoff J.P."/>
            <person name="Kumar N."/>
            <person name="Bresciani A."/>
            <person name="Martinez I."/>
            <person name="Just S."/>
            <person name="Ziegler C."/>
            <person name="Brugiroux S."/>
            <person name="Garzetti D."/>
            <person name="Wenning M."/>
            <person name="Bui T.P."/>
            <person name="Wang J."/>
            <person name="Hugenholtz F."/>
            <person name="Plugge C.M."/>
            <person name="Peterson D.A."/>
            <person name="Hornef M.W."/>
            <person name="Baines J.F."/>
            <person name="Smidt H."/>
            <person name="Walter J."/>
            <person name="Kristiansen K."/>
            <person name="Nielsen H.B."/>
            <person name="Haller D."/>
            <person name="Overmann J."/>
            <person name="Stecher B."/>
            <person name="Clavel T."/>
        </authorList>
    </citation>
    <scope>NUCLEOTIDE SEQUENCE [LARGE SCALE GENOMIC DNA]</scope>
    <source>
        <strain evidence="1 2">DSM 28560</strain>
    </source>
</reference>
<dbReference type="Proteomes" id="UP000295710">
    <property type="component" value="Unassembled WGS sequence"/>
</dbReference>
<dbReference type="EMBL" id="SMMX01000005">
    <property type="protein sequence ID" value="TDA22110.1"/>
    <property type="molecule type" value="Genomic_DNA"/>
</dbReference>
<evidence type="ECO:0000313" key="2">
    <source>
        <dbReference type="Proteomes" id="UP000295710"/>
    </source>
</evidence>
<sequence>MNYSVLNKNQKNRMRAISNHAYVMRWEEPEFMDYLLGELPKVRKYQNDREVEAEISALEKVLTTYNAFLSEKSTFLDEIAKKISDIHNLKDSWYGLSLYEIETYMKLHSFCLISGTGGIGKSYFIKCFEEQLEQKNIEHFNRT</sequence>
<evidence type="ECO:0000313" key="1">
    <source>
        <dbReference type="EMBL" id="TDA22110.1"/>
    </source>
</evidence>
<name>A0A4V2WSL4_9FIRM</name>
<organism evidence="1 2">
    <name type="scientific">Extibacter muris</name>
    <dbReference type="NCBI Taxonomy" id="1796622"/>
    <lineage>
        <taxon>Bacteria</taxon>
        <taxon>Bacillati</taxon>
        <taxon>Bacillota</taxon>
        <taxon>Clostridia</taxon>
        <taxon>Lachnospirales</taxon>
        <taxon>Lachnospiraceae</taxon>
        <taxon>Extibacter</taxon>
    </lineage>
</organism>
<gene>
    <name evidence="1" type="ORF">E1963_07655</name>
</gene>
<accession>A0A4V2WSL4</accession>
<dbReference type="RefSeq" id="WP_132276848.1">
    <property type="nucleotide sequence ID" value="NZ_JAOBST010000039.1"/>
</dbReference>
<protein>
    <submittedName>
        <fullName evidence="1">Uncharacterized protein</fullName>
    </submittedName>
</protein>
<proteinExistence type="predicted"/>